<name>A0ABD2CNS7_VESMC</name>
<dbReference type="EMBL" id="JAYRBN010000037">
    <property type="protein sequence ID" value="KAL2746762.1"/>
    <property type="molecule type" value="Genomic_DNA"/>
</dbReference>
<reference evidence="1 2" key="1">
    <citation type="journal article" date="2024" name="Ann. Entomol. Soc. Am.">
        <title>Genomic analyses of the southern and eastern yellowjacket wasps (Hymenoptera: Vespidae) reveal evolutionary signatures of social life.</title>
        <authorList>
            <person name="Catto M.A."/>
            <person name="Caine P.B."/>
            <person name="Orr S.E."/>
            <person name="Hunt B.G."/>
            <person name="Goodisman M.A.D."/>
        </authorList>
    </citation>
    <scope>NUCLEOTIDE SEQUENCE [LARGE SCALE GENOMIC DNA]</scope>
    <source>
        <strain evidence="1">232</strain>
        <tissue evidence="1">Head and thorax</tissue>
    </source>
</reference>
<evidence type="ECO:0000313" key="1">
    <source>
        <dbReference type="EMBL" id="KAL2746762.1"/>
    </source>
</evidence>
<organism evidence="1 2">
    <name type="scientific">Vespula maculifrons</name>
    <name type="common">Eastern yellow jacket</name>
    <name type="synonym">Wasp</name>
    <dbReference type="NCBI Taxonomy" id="7453"/>
    <lineage>
        <taxon>Eukaryota</taxon>
        <taxon>Metazoa</taxon>
        <taxon>Ecdysozoa</taxon>
        <taxon>Arthropoda</taxon>
        <taxon>Hexapoda</taxon>
        <taxon>Insecta</taxon>
        <taxon>Pterygota</taxon>
        <taxon>Neoptera</taxon>
        <taxon>Endopterygota</taxon>
        <taxon>Hymenoptera</taxon>
        <taxon>Apocrita</taxon>
        <taxon>Aculeata</taxon>
        <taxon>Vespoidea</taxon>
        <taxon>Vespidae</taxon>
        <taxon>Vespinae</taxon>
        <taxon>Vespula</taxon>
    </lineage>
</organism>
<comment type="caution">
    <text evidence="1">The sequence shown here is derived from an EMBL/GenBank/DDBJ whole genome shotgun (WGS) entry which is preliminary data.</text>
</comment>
<accession>A0ABD2CNS7</accession>
<evidence type="ECO:0000313" key="2">
    <source>
        <dbReference type="Proteomes" id="UP001607303"/>
    </source>
</evidence>
<proteinExistence type="predicted"/>
<dbReference type="Proteomes" id="UP001607303">
    <property type="component" value="Unassembled WGS sequence"/>
</dbReference>
<dbReference type="AlphaFoldDB" id="A0ABD2CNS7"/>
<sequence length="97" mass="11421">MRTYFLFRTCSAARAQLGNEKVDVRDDTNHSYVSLNLFLLTVIFLDHHRYISLKSNFSLIAYVRPRKQMEGRNEFVSRTRYVIDAAQNDQVSAVRFK</sequence>
<gene>
    <name evidence="1" type="ORF">V1477_005132</name>
</gene>
<protein>
    <submittedName>
        <fullName evidence="1">Uncharacterized protein</fullName>
    </submittedName>
</protein>
<keyword evidence="2" id="KW-1185">Reference proteome</keyword>